<dbReference type="OMA" id="MWTIFSM"/>
<dbReference type="InterPro" id="IPR004827">
    <property type="entry name" value="bZIP"/>
</dbReference>
<dbReference type="GO" id="GO:0003700">
    <property type="term" value="F:DNA-binding transcription factor activity"/>
    <property type="evidence" value="ECO:0007669"/>
    <property type="project" value="InterPro"/>
</dbReference>
<accession>A0A0A0L664</accession>
<reference evidence="6 7" key="1">
    <citation type="journal article" date="2009" name="Nat. Genet.">
        <title>The genome of the cucumber, Cucumis sativus L.</title>
        <authorList>
            <person name="Huang S."/>
            <person name="Li R."/>
            <person name="Zhang Z."/>
            <person name="Li L."/>
            <person name="Gu X."/>
            <person name="Fan W."/>
            <person name="Lucas W.J."/>
            <person name="Wang X."/>
            <person name="Xie B."/>
            <person name="Ni P."/>
            <person name="Ren Y."/>
            <person name="Zhu H."/>
            <person name="Li J."/>
            <person name="Lin K."/>
            <person name="Jin W."/>
            <person name="Fei Z."/>
            <person name="Li G."/>
            <person name="Staub J."/>
            <person name="Kilian A."/>
            <person name="van der Vossen E.A."/>
            <person name="Wu Y."/>
            <person name="Guo J."/>
            <person name="He J."/>
            <person name="Jia Z."/>
            <person name="Ren Y."/>
            <person name="Tian G."/>
            <person name="Lu Y."/>
            <person name="Ruan J."/>
            <person name="Qian W."/>
            <person name="Wang M."/>
            <person name="Huang Q."/>
            <person name="Li B."/>
            <person name="Xuan Z."/>
            <person name="Cao J."/>
            <person name="Asan"/>
            <person name="Wu Z."/>
            <person name="Zhang J."/>
            <person name="Cai Q."/>
            <person name="Bai Y."/>
            <person name="Zhao B."/>
            <person name="Han Y."/>
            <person name="Li Y."/>
            <person name="Li X."/>
            <person name="Wang S."/>
            <person name="Shi Q."/>
            <person name="Liu S."/>
            <person name="Cho W.K."/>
            <person name="Kim J.Y."/>
            <person name="Xu Y."/>
            <person name="Heller-Uszynska K."/>
            <person name="Miao H."/>
            <person name="Cheng Z."/>
            <person name="Zhang S."/>
            <person name="Wu J."/>
            <person name="Yang Y."/>
            <person name="Kang H."/>
            <person name="Li M."/>
            <person name="Liang H."/>
            <person name="Ren X."/>
            <person name="Shi Z."/>
            <person name="Wen M."/>
            <person name="Jian M."/>
            <person name="Yang H."/>
            <person name="Zhang G."/>
            <person name="Yang Z."/>
            <person name="Chen R."/>
            <person name="Liu S."/>
            <person name="Li J."/>
            <person name="Ma L."/>
            <person name="Liu H."/>
            <person name="Zhou Y."/>
            <person name="Zhao J."/>
            <person name="Fang X."/>
            <person name="Li G."/>
            <person name="Fang L."/>
            <person name="Li Y."/>
            <person name="Liu D."/>
            <person name="Zheng H."/>
            <person name="Zhang Y."/>
            <person name="Qin N."/>
            <person name="Li Z."/>
            <person name="Yang G."/>
            <person name="Yang S."/>
            <person name="Bolund L."/>
            <person name="Kristiansen K."/>
            <person name="Zheng H."/>
            <person name="Li S."/>
            <person name="Zhang X."/>
            <person name="Yang H."/>
            <person name="Wang J."/>
            <person name="Sun R."/>
            <person name="Zhang B."/>
            <person name="Jiang S."/>
            <person name="Wang J."/>
            <person name="Du Y."/>
            <person name="Li S."/>
        </authorList>
    </citation>
    <scope>NUCLEOTIDE SEQUENCE [LARGE SCALE GENOMIC DNA]</scope>
    <source>
        <strain evidence="7">cv. 9930</strain>
    </source>
</reference>
<evidence type="ECO:0000313" key="7">
    <source>
        <dbReference type="Proteomes" id="UP000029981"/>
    </source>
</evidence>
<proteinExistence type="predicted"/>
<dbReference type="PROSITE" id="PS00036">
    <property type="entry name" value="BZIP_BASIC"/>
    <property type="match status" value="1"/>
</dbReference>
<reference evidence="6 7" key="2">
    <citation type="journal article" date="2009" name="PLoS ONE">
        <title>An integrated genetic and cytogenetic map of the cucumber genome.</title>
        <authorList>
            <person name="Ren Y."/>
            <person name="Zhang Z."/>
            <person name="Liu J."/>
            <person name="Staub J.E."/>
            <person name="Han Y."/>
            <person name="Cheng Z."/>
            <person name="Li X."/>
            <person name="Lu J."/>
            <person name="Miao H."/>
            <person name="Kang H."/>
            <person name="Xie B."/>
            <person name="Gu X."/>
            <person name="Wang X."/>
            <person name="Du Y."/>
            <person name="Jin W."/>
            <person name="Huang S."/>
        </authorList>
    </citation>
    <scope>NUCLEOTIDE SEQUENCE [LARGE SCALE GENOMIC DNA]</scope>
    <source>
        <strain evidence="7">cv. 9930</strain>
    </source>
</reference>
<evidence type="ECO:0000256" key="4">
    <source>
        <dbReference type="SAM" id="MobiDB-lite"/>
    </source>
</evidence>
<dbReference type="PANTHER" id="PTHR22952">
    <property type="entry name" value="CAMP-RESPONSE ELEMENT BINDING PROTEIN-RELATED"/>
    <property type="match status" value="1"/>
</dbReference>
<dbReference type="Gramene" id="KGN55641">
    <property type="protein sequence ID" value="KGN55641"/>
    <property type="gene ID" value="Csa_3G002610"/>
</dbReference>
<dbReference type="InterPro" id="IPR043452">
    <property type="entry name" value="BZIP46-like"/>
</dbReference>
<comment type="subcellular location">
    <subcellularLocation>
        <location evidence="1">Nucleus</location>
    </subcellularLocation>
</comment>
<keyword evidence="3" id="KW-0539">Nucleus</keyword>
<dbReference type="GO" id="GO:0005634">
    <property type="term" value="C:nucleus"/>
    <property type="evidence" value="ECO:0000318"/>
    <property type="project" value="GO_Central"/>
</dbReference>
<dbReference type="CDD" id="cd14707">
    <property type="entry name" value="bZIP_plant_BZIP46"/>
    <property type="match status" value="1"/>
</dbReference>
<dbReference type="Pfam" id="PF00170">
    <property type="entry name" value="bZIP_1"/>
    <property type="match status" value="1"/>
</dbReference>
<dbReference type="SMART" id="SM00338">
    <property type="entry name" value="BRLZ"/>
    <property type="match status" value="1"/>
</dbReference>
<dbReference type="Proteomes" id="UP000029981">
    <property type="component" value="Chromosome 3"/>
</dbReference>
<dbReference type="Gene3D" id="1.20.5.170">
    <property type="match status" value="1"/>
</dbReference>
<dbReference type="EMBL" id="CM002924">
    <property type="protein sequence ID" value="KGN55641.1"/>
    <property type="molecule type" value="Genomic_DNA"/>
</dbReference>
<feature type="domain" description="BZIP" evidence="5">
    <location>
        <begin position="144"/>
        <end position="194"/>
    </location>
</feature>
<reference evidence="6 7" key="4">
    <citation type="journal article" date="2011" name="BMC Genomics">
        <title>RNA-Seq improves annotation of protein-coding genes in the cucumber genome.</title>
        <authorList>
            <person name="Li Z."/>
            <person name="Zhang Z."/>
            <person name="Yan P."/>
            <person name="Huang S."/>
            <person name="Fei Z."/>
            <person name="Lin K."/>
        </authorList>
    </citation>
    <scope>NUCLEOTIDE SEQUENCE [LARGE SCALE GENOMIC DNA]</scope>
    <source>
        <strain evidence="7">cv. 9930</strain>
    </source>
</reference>
<dbReference type="GO" id="GO:0003677">
    <property type="term" value="F:DNA binding"/>
    <property type="evidence" value="ECO:0007669"/>
    <property type="project" value="UniProtKB-KW"/>
</dbReference>
<keyword evidence="7" id="KW-1185">Reference proteome</keyword>
<dbReference type="InterPro" id="IPR046347">
    <property type="entry name" value="bZIP_sf"/>
</dbReference>
<evidence type="ECO:0000256" key="1">
    <source>
        <dbReference type="ARBA" id="ARBA00004123"/>
    </source>
</evidence>
<sequence>MEEVWKDISLSSLHSRSDHDFSSAAPTPISLHLHHHHSAANLRHIILQDFLSTSTSKLDSSSSSSSSALALPPVPAPPPTLLSLNSTRELHFPDNNSIATATAAAHFRHHDPSSLSAAFHSPFDQLLGPPPFAKKRLSDSDNSGDRRQKRMIKNRESAARSRARKQAYANELELEVSNLKEENAKLRRQQEELQAVAMAQVPRKHRLQRTSTAPF</sequence>
<keyword evidence="2" id="KW-0238">DNA-binding</keyword>
<reference evidence="6 7" key="3">
    <citation type="journal article" date="2010" name="BMC Genomics">
        <title>Transcriptome sequencing and comparative analysis of cucumber flowers with different sex types.</title>
        <authorList>
            <person name="Guo S."/>
            <person name="Zheng Y."/>
            <person name="Joung J.G."/>
            <person name="Liu S."/>
            <person name="Zhang Z."/>
            <person name="Crasta O.R."/>
            <person name="Sobral B.W."/>
            <person name="Xu Y."/>
            <person name="Huang S."/>
            <person name="Fei Z."/>
        </authorList>
    </citation>
    <scope>NUCLEOTIDE SEQUENCE [LARGE SCALE GENOMIC DNA]</scope>
    <source>
        <strain evidence="7">cv. 9930</strain>
    </source>
</reference>
<dbReference type="eggNOG" id="ENOG502RZGX">
    <property type="taxonomic scope" value="Eukaryota"/>
</dbReference>
<feature type="region of interest" description="Disordered" evidence="4">
    <location>
        <begin position="128"/>
        <end position="164"/>
    </location>
</feature>
<name>A0A0A0L664_CUCSA</name>
<dbReference type="GO" id="GO:0045893">
    <property type="term" value="P:positive regulation of DNA-templated transcription"/>
    <property type="evidence" value="ECO:0007669"/>
    <property type="project" value="InterPro"/>
</dbReference>
<evidence type="ECO:0000256" key="3">
    <source>
        <dbReference type="ARBA" id="ARBA00023242"/>
    </source>
</evidence>
<protein>
    <recommendedName>
        <fullName evidence="5">BZIP domain-containing protein</fullName>
    </recommendedName>
</protein>
<evidence type="ECO:0000259" key="5">
    <source>
        <dbReference type="PROSITE" id="PS50217"/>
    </source>
</evidence>
<dbReference type="PANTHER" id="PTHR22952:SF433">
    <property type="entry name" value="PROTEIN FD"/>
    <property type="match status" value="1"/>
</dbReference>
<feature type="compositionally biased region" description="Basic and acidic residues" evidence="4">
    <location>
        <begin position="136"/>
        <end position="146"/>
    </location>
</feature>
<dbReference type="PROSITE" id="PS50217">
    <property type="entry name" value="BZIP"/>
    <property type="match status" value="1"/>
</dbReference>
<dbReference type="STRING" id="3659.A0A0A0L664"/>
<evidence type="ECO:0000313" key="6">
    <source>
        <dbReference type="EMBL" id="KGN55641.1"/>
    </source>
</evidence>
<organism evidence="6 7">
    <name type="scientific">Cucumis sativus</name>
    <name type="common">Cucumber</name>
    <dbReference type="NCBI Taxonomy" id="3659"/>
    <lineage>
        <taxon>Eukaryota</taxon>
        <taxon>Viridiplantae</taxon>
        <taxon>Streptophyta</taxon>
        <taxon>Embryophyta</taxon>
        <taxon>Tracheophyta</taxon>
        <taxon>Spermatophyta</taxon>
        <taxon>Magnoliopsida</taxon>
        <taxon>eudicotyledons</taxon>
        <taxon>Gunneridae</taxon>
        <taxon>Pentapetalae</taxon>
        <taxon>rosids</taxon>
        <taxon>fabids</taxon>
        <taxon>Cucurbitales</taxon>
        <taxon>Cucurbitaceae</taxon>
        <taxon>Benincaseae</taxon>
        <taxon>Cucumis</taxon>
    </lineage>
</organism>
<gene>
    <name evidence="6" type="ORF">Csa_3G002610</name>
</gene>
<evidence type="ECO:0000256" key="2">
    <source>
        <dbReference type="ARBA" id="ARBA00023125"/>
    </source>
</evidence>
<dbReference type="SUPFAM" id="SSF57959">
    <property type="entry name" value="Leucine zipper domain"/>
    <property type="match status" value="1"/>
</dbReference>
<dbReference type="FunFam" id="1.20.5.170:FF:000036">
    <property type="entry name" value="ABSCISIC ACID-INSENSITIVE 5-like protein 2"/>
    <property type="match status" value="1"/>
</dbReference>
<dbReference type="AlphaFoldDB" id="A0A0A0L664"/>